<keyword evidence="3" id="KW-0472">Membrane</keyword>
<dbReference type="Proteomes" id="UP000077667">
    <property type="component" value="Chromosome"/>
</dbReference>
<dbReference type="Pfam" id="PF00149">
    <property type="entry name" value="Metallophos"/>
    <property type="match status" value="1"/>
</dbReference>
<protein>
    <submittedName>
        <fullName evidence="5">Metallophosphatase</fullName>
    </submittedName>
</protein>
<dbReference type="AlphaFoldDB" id="A0A1A9I7C3"/>
<dbReference type="GO" id="GO:0016020">
    <property type="term" value="C:membrane"/>
    <property type="evidence" value="ECO:0007669"/>
    <property type="project" value="GOC"/>
</dbReference>
<feature type="transmembrane region" description="Helical" evidence="3">
    <location>
        <begin position="43"/>
        <end position="62"/>
    </location>
</feature>
<dbReference type="Gene3D" id="3.60.21.10">
    <property type="match status" value="1"/>
</dbReference>
<gene>
    <name evidence="5" type="ORF">A8C56_16975</name>
</gene>
<dbReference type="PANTHER" id="PTHR31302:SF31">
    <property type="entry name" value="PHOSPHODIESTERASE YAEI"/>
    <property type="match status" value="1"/>
</dbReference>
<dbReference type="STRING" id="1176587.A8C56_16975"/>
<organism evidence="5 6">
    <name type="scientific">Niabella ginsenosidivorans</name>
    <dbReference type="NCBI Taxonomy" id="1176587"/>
    <lineage>
        <taxon>Bacteria</taxon>
        <taxon>Pseudomonadati</taxon>
        <taxon>Bacteroidota</taxon>
        <taxon>Chitinophagia</taxon>
        <taxon>Chitinophagales</taxon>
        <taxon>Chitinophagaceae</taxon>
        <taxon>Niabella</taxon>
    </lineage>
</organism>
<keyword evidence="2" id="KW-0378">Hydrolase</keyword>
<evidence type="ECO:0000256" key="1">
    <source>
        <dbReference type="ARBA" id="ARBA00022723"/>
    </source>
</evidence>
<evidence type="ECO:0000256" key="2">
    <source>
        <dbReference type="ARBA" id="ARBA00022801"/>
    </source>
</evidence>
<dbReference type="GO" id="GO:0046872">
    <property type="term" value="F:metal ion binding"/>
    <property type="evidence" value="ECO:0007669"/>
    <property type="project" value="UniProtKB-KW"/>
</dbReference>
<feature type="transmembrane region" description="Helical" evidence="3">
    <location>
        <begin position="74"/>
        <end position="95"/>
    </location>
</feature>
<keyword evidence="6" id="KW-1185">Reference proteome</keyword>
<dbReference type="InterPro" id="IPR051158">
    <property type="entry name" value="Metallophosphoesterase_sf"/>
</dbReference>
<dbReference type="InterPro" id="IPR029052">
    <property type="entry name" value="Metallo-depent_PP-like"/>
</dbReference>
<keyword evidence="3" id="KW-1133">Transmembrane helix</keyword>
<dbReference type="CDD" id="cd07385">
    <property type="entry name" value="MPP_YkuE_C"/>
    <property type="match status" value="1"/>
</dbReference>
<dbReference type="GO" id="GO:0009245">
    <property type="term" value="P:lipid A biosynthetic process"/>
    <property type="evidence" value="ECO:0007669"/>
    <property type="project" value="TreeGrafter"/>
</dbReference>
<feature type="transmembrane region" description="Helical" evidence="3">
    <location>
        <begin position="7"/>
        <end position="31"/>
    </location>
</feature>
<keyword evidence="3" id="KW-0812">Transmembrane</keyword>
<evidence type="ECO:0000313" key="5">
    <source>
        <dbReference type="EMBL" id="ANH82434.1"/>
    </source>
</evidence>
<name>A0A1A9I7C3_9BACT</name>
<reference evidence="5 6" key="1">
    <citation type="submission" date="2016-05" db="EMBL/GenBank/DDBJ databases">
        <title>Niabella ginsenosidivorans BS26 whole genome sequencing.</title>
        <authorList>
            <person name="Im W.T."/>
            <person name="Siddiqi M.Z."/>
        </authorList>
    </citation>
    <scope>NUCLEOTIDE SEQUENCE [LARGE SCALE GENOMIC DNA]</scope>
    <source>
        <strain evidence="5 6">BS26</strain>
    </source>
</reference>
<dbReference type="KEGG" id="nia:A8C56_16975"/>
<dbReference type="PANTHER" id="PTHR31302">
    <property type="entry name" value="TRANSMEMBRANE PROTEIN WITH METALLOPHOSPHOESTERASE DOMAIN-RELATED"/>
    <property type="match status" value="1"/>
</dbReference>
<evidence type="ECO:0000259" key="4">
    <source>
        <dbReference type="Pfam" id="PF00149"/>
    </source>
</evidence>
<evidence type="ECO:0000313" key="6">
    <source>
        <dbReference type="Proteomes" id="UP000077667"/>
    </source>
</evidence>
<proteinExistence type="predicted"/>
<keyword evidence="1" id="KW-0479">Metal-binding</keyword>
<dbReference type="SUPFAM" id="SSF56300">
    <property type="entry name" value="Metallo-dependent phosphatases"/>
    <property type="match status" value="1"/>
</dbReference>
<dbReference type="EMBL" id="CP015772">
    <property type="protein sequence ID" value="ANH82434.1"/>
    <property type="molecule type" value="Genomic_DNA"/>
</dbReference>
<dbReference type="GO" id="GO:0008758">
    <property type="term" value="F:UDP-2,3-diacylglucosamine hydrolase activity"/>
    <property type="evidence" value="ECO:0007669"/>
    <property type="project" value="TreeGrafter"/>
</dbReference>
<accession>A0A1A9I7C3</accession>
<sequence length="419" mass="47382">MRNTSMWWIMILVMLIIDLYIFIAIRSSLFAYASNRNRTLFSIIYWSITLLSLGVVLIVPNLPATEAGRFRRSILYTIIFALFLGKILAAVFFLFDDIRRLAQWVGGKLFSSNNEVGEVSGADSETISRSNFLTWLGIAAGGTIFSSLIYGLSNKYNYKIKRVTLSFPNLPDAFKGFRMIQISDIHSGSFNNKAAVNKGIDMILKENADVIVFTGDLVNNIATEMDAYTDIFSRLKAPMGVFSTLGNHDYGDYHNWRSPQEKAANLEQLKRIHGQIGWRLLLDEHLPLEKNGAQIGLIGVQNISGKIRFHSYGNMAKAMQGAEKYPFKILLSHDPSHWDAEVNKKYPDVDLMLSGHTHGMQFGVEIPGLKWSPVQYVYKQWAGLYEKGKQKLYVNRGYGFIGYPGRVGILPEITVFEFK</sequence>
<feature type="domain" description="Calcineurin-like phosphoesterase" evidence="4">
    <location>
        <begin position="178"/>
        <end position="359"/>
    </location>
</feature>
<feature type="transmembrane region" description="Helical" evidence="3">
    <location>
        <begin position="132"/>
        <end position="152"/>
    </location>
</feature>
<dbReference type="RefSeq" id="WP_067758641.1">
    <property type="nucleotide sequence ID" value="NZ_CP015772.1"/>
</dbReference>
<dbReference type="InterPro" id="IPR004843">
    <property type="entry name" value="Calcineurin-like_PHP"/>
</dbReference>
<evidence type="ECO:0000256" key="3">
    <source>
        <dbReference type="SAM" id="Phobius"/>
    </source>
</evidence>
<dbReference type="OrthoDB" id="9780884at2"/>